<name>A0AAV6HXP2_9ERIC</name>
<evidence type="ECO:0000256" key="1">
    <source>
        <dbReference type="SAM" id="MobiDB-lite"/>
    </source>
</evidence>
<feature type="region of interest" description="Disordered" evidence="1">
    <location>
        <begin position="1"/>
        <end position="35"/>
    </location>
</feature>
<dbReference type="Proteomes" id="UP000823749">
    <property type="component" value="Chromosome 12"/>
</dbReference>
<gene>
    <name evidence="2" type="ORF">RHGRI_033673</name>
</gene>
<protein>
    <submittedName>
        <fullName evidence="2">Uncharacterized protein</fullName>
    </submittedName>
</protein>
<accession>A0AAV6HXP2</accession>
<proteinExistence type="predicted"/>
<dbReference type="AlphaFoldDB" id="A0AAV6HXP2"/>
<keyword evidence="3" id="KW-1185">Reference proteome</keyword>
<organism evidence="2 3">
    <name type="scientific">Rhododendron griersonianum</name>
    <dbReference type="NCBI Taxonomy" id="479676"/>
    <lineage>
        <taxon>Eukaryota</taxon>
        <taxon>Viridiplantae</taxon>
        <taxon>Streptophyta</taxon>
        <taxon>Embryophyta</taxon>
        <taxon>Tracheophyta</taxon>
        <taxon>Spermatophyta</taxon>
        <taxon>Magnoliopsida</taxon>
        <taxon>eudicotyledons</taxon>
        <taxon>Gunneridae</taxon>
        <taxon>Pentapetalae</taxon>
        <taxon>asterids</taxon>
        <taxon>Ericales</taxon>
        <taxon>Ericaceae</taxon>
        <taxon>Ericoideae</taxon>
        <taxon>Rhodoreae</taxon>
        <taxon>Rhododendron</taxon>
    </lineage>
</organism>
<reference evidence="2" key="1">
    <citation type="submission" date="2020-08" db="EMBL/GenBank/DDBJ databases">
        <title>Plant Genome Project.</title>
        <authorList>
            <person name="Zhang R.-G."/>
        </authorList>
    </citation>
    <scope>NUCLEOTIDE SEQUENCE</scope>
    <source>
        <strain evidence="2">WSP0</strain>
        <tissue evidence="2">Leaf</tissue>
    </source>
</reference>
<evidence type="ECO:0000313" key="2">
    <source>
        <dbReference type="EMBL" id="KAG5521191.1"/>
    </source>
</evidence>
<dbReference type="EMBL" id="JACTNZ010000012">
    <property type="protein sequence ID" value="KAG5521191.1"/>
    <property type="molecule type" value="Genomic_DNA"/>
</dbReference>
<comment type="caution">
    <text evidence="2">The sequence shown here is derived from an EMBL/GenBank/DDBJ whole genome shotgun (WGS) entry which is preliminary data.</text>
</comment>
<evidence type="ECO:0000313" key="3">
    <source>
        <dbReference type="Proteomes" id="UP000823749"/>
    </source>
</evidence>
<sequence length="119" mass="13351">MYDPMQLRRSSNVKVPEATLPSNSKKQRHLGGKSWASSDLVVEPVSKKGKVDLARRTSICHDACSKNLHYEINPAHVIHRVNVIILALELEEVKSSRLPKGDIELADWDLSLRCLNRAA</sequence>